<reference evidence="2" key="1">
    <citation type="submission" date="2017-03" db="EMBL/GenBank/DDBJ databases">
        <title>Draft genome sequence of Moraxella equi CCUG 4950T type strain.</title>
        <authorList>
            <person name="Salva-Serra F."/>
            <person name="Engstrom-Jakobsson H."/>
            <person name="Thorell K."/>
            <person name="Jaen-Luchoro D."/>
            <person name="Gonzales-Siles L."/>
            <person name="Karlsson R."/>
            <person name="Yazdan S."/>
            <person name="Boulund F."/>
            <person name="Johnning A."/>
            <person name="Engstrand L."/>
            <person name="Kristiansson E."/>
            <person name="Moore E."/>
        </authorList>
    </citation>
    <scope>NUCLEOTIDE SEQUENCE [LARGE SCALE GENOMIC DNA]</scope>
    <source>
        <strain evidence="2">CCUG 4441</strain>
    </source>
</reference>
<evidence type="ECO:0008006" key="3">
    <source>
        <dbReference type="Google" id="ProtNLM"/>
    </source>
</evidence>
<protein>
    <recommendedName>
        <fullName evidence="3">Methyl-accepting chemotaxis protein</fullName>
    </recommendedName>
</protein>
<dbReference type="AlphaFoldDB" id="A0A1V4GQQ1"/>
<dbReference type="InterPro" id="IPR025503">
    <property type="entry name" value="DUF4391"/>
</dbReference>
<organism evidence="1 2">
    <name type="scientific">Moraxella lacunata</name>
    <dbReference type="NCBI Taxonomy" id="477"/>
    <lineage>
        <taxon>Bacteria</taxon>
        <taxon>Pseudomonadati</taxon>
        <taxon>Pseudomonadota</taxon>
        <taxon>Gammaproteobacteria</taxon>
        <taxon>Moraxellales</taxon>
        <taxon>Moraxellaceae</taxon>
        <taxon>Moraxella</taxon>
    </lineage>
</organism>
<name>A0A1V4GQQ1_MORLA</name>
<evidence type="ECO:0000313" key="2">
    <source>
        <dbReference type="Proteomes" id="UP000191025"/>
    </source>
</evidence>
<evidence type="ECO:0000313" key="1">
    <source>
        <dbReference type="EMBL" id="OPH34671.1"/>
    </source>
</evidence>
<gene>
    <name evidence="1" type="ORF">B5J94_10840</name>
</gene>
<proteinExistence type="predicted"/>
<accession>A0A1V4GQQ1</accession>
<sequence length="221" mass="25244">MNIRHHYPATTEVGQVIAKSRFYEQGNANARIQRLFTQEIEKIIWANKLSPATLNIHAGKDVAEIQIFHLITRTNTLNTDILTYIDRLIPSPIIFESHHPNGSIYQTATYKRQNLADKDKLVLDDYYTSKDLANVPSADLPILPNLDELYAYFIHTLLPCPAPTGSFASNLSQNLQKARQTHQLQKQLTKLTAKLAKEKQFNRKVQINSEIQAIQRQLNLV</sequence>
<dbReference type="Pfam" id="PF14335">
    <property type="entry name" value="DUF4391"/>
    <property type="match status" value="1"/>
</dbReference>
<dbReference type="Proteomes" id="UP000191025">
    <property type="component" value="Unassembled WGS sequence"/>
</dbReference>
<dbReference type="RefSeq" id="WP_062498398.1">
    <property type="nucleotide sequence ID" value="NZ_MXAN01000081.1"/>
</dbReference>
<dbReference type="EMBL" id="MXAN01000081">
    <property type="protein sequence ID" value="OPH34671.1"/>
    <property type="molecule type" value="Genomic_DNA"/>
</dbReference>
<comment type="caution">
    <text evidence="1">The sequence shown here is derived from an EMBL/GenBank/DDBJ whole genome shotgun (WGS) entry which is preliminary data.</text>
</comment>